<proteinExistence type="predicted"/>
<dbReference type="AlphaFoldDB" id="A0A5M3WI47"/>
<evidence type="ECO:0000313" key="2">
    <source>
        <dbReference type="EMBL" id="GES06723.1"/>
    </source>
</evidence>
<gene>
    <name evidence="2" type="ORF">Amac_003180</name>
</gene>
<organism evidence="2 3">
    <name type="scientific">Acrocarpospora macrocephala</name>
    <dbReference type="NCBI Taxonomy" id="150177"/>
    <lineage>
        <taxon>Bacteria</taxon>
        <taxon>Bacillati</taxon>
        <taxon>Actinomycetota</taxon>
        <taxon>Actinomycetes</taxon>
        <taxon>Streptosporangiales</taxon>
        <taxon>Streptosporangiaceae</taxon>
        <taxon>Acrocarpospora</taxon>
    </lineage>
</organism>
<accession>A0A5M3WI47</accession>
<sequence length="206" mass="21255">MAEAYQLVLNVHASSCGTSRRPGNAARQEAPLPAILWPGGMMIAILGAILLAAPQVSIGLDNGVTEIDRRTTYVITAVNYESTPLSANVRITFPPGLREVEAAGASVGETHASWLVMMPPGESTYEVSGILRGDPGAAMAATACVFAGDLSKPLVCSTDIDEIPDPGAVPGGGVVHAVLVLLLLLTGTGAGYLTTRGRVSSPRHRT</sequence>
<keyword evidence="1" id="KW-0472">Membrane</keyword>
<evidence type="ECO:0000256" key="1">
    <source>
        <dbReference type="SAM" id="Phobius"/>
    </source>
</evidence>
<dbReference type="Proteomes" id="UP000331127">
    <property type="component" value="Unassembled WGS sequence"/>
</dbReference>
<keyword evidence="3" id="KW-1185">Reference proteome</keyword>
<evidence type="ECO:0008006" key="4">
    <source>
        <dbReference type="Google" id="ProtNLM"/>
    </source>
</evidence>
<keyword evidence="1" id="KW-0812">Transmembrane</keyword>
<name>A0A5M3WI47_9ACTN</name>
<protein>
    <recommendedName>
        <fullName evidence="4">DUF11 domain-containing protein</fullName>
    </recommendedName>
</protein>
<comment type="caution">
    <text evidence="2">The sequence shown here is derived from an EMBL/GenBank/DDBJ whole genome shotgun (WGS) entry which is preliminary data.</text>
</comment>
<feature type="transmembrane region" description="Helical" evidence="1">
    <location>
        <begin position="174"/>
        <end position="195"/>
    </location>
</feature>
<dbReference type="EMBL" id="BLAE01000004">
    <property type="protein sequence ID" value="GES06723.1"/>
    <property type="molecule type" value="Genomic_DNA"/>
</dbReference>
<evidence type="ECO:0000313" key="3">
    <source>
        <dbReference type="Proteomes" id="UP000331127"/>
    </source>
</evidence>
<reference evidence="2 3" key="1">
    <citation type="submission" date="2019-10" db="EMBL/GenBank/DDBJ databases">
        <title>Whole genome shotgun sequence of Acrocarpospora macrocephala NBRC 16266.</title>
        <authorList>
            <person name="Ichikawa N."/>
            <person name="Kimura A."/>
            <person name="Kitahashi Y."/>
            <person name="Komaki H."/>
            <person name="Oguchi A."/>
        </authorList>
    </citation>
    <scope>NUCLEOTIDE SEQUENCE [LARGE SCALE GENOMIC DNA]</scope>
    <source>
        <strain evidence="2 3">NBRC 16266</strain>
    </source>
</reference>
<feature type="transmembrane region" description="Helical" evidence="1">
    <location>
        <begin position="30"/>
        <end position="53"/>
    </location>
</feature>
<keyword evidence="1" id="KW-1133">Transmembrane helix</keyword>